<comment type="similarity">
    <text evidence="2">Belongs to the relA/spoT family.</text>
</comment>
<dbReference type="STRING" id="479434.Sthe_0734"/>
<dbReference type="CDD" id="cd05399">
    <property type="entry name" value="NT_Rel-Spo_like"/>
    <property type="match status" value="1"/>
</dbReference>
<proteinExistence type="inferred from homology"/>
<dbReference type="InterPro" id="IPR033655">
    <property type="entry name" value="TGS_RelA/SpoT"/>
</dbReference>
<dbReference type="PANTHER" id="PTHR21262">
    <property type="entry name" value="GUANOSINE-3',5'-BIS DIPHOSPHATE 3'-PYROPHOSPHOHYDROLASE"/>
    <property type="match status" value="1"/>
</dbReference>
<dbReference type="PROSITE" id="PS51880">
    <property type="entry name" value="TGS"/>
    <property type="match status" value="1"/>
</dbReference>
<dbReference type="InParanoid" id="D1C1Q4"/>
<dbReference type="KEGG" id="sti:Sthe_0734"/>
<feature type="compositionally biased region" description="Basic and acidic residues" evidence="3">
    <location>
        <begin position="1"/>
        <end position="14"/>
    </location>
</feature>
<name>D1C1Q4_SPHTD</name>
<dbReference type="RefSeq" id="WP_012871218.1">
    <property type="nucleotide sequence ID" value="NC_013523.1"/>
</dbReference>
<reference evidence="8" key="1">
    <citation type="submission" date="2009-11" db="EMBL/GenBank/DDBJ databases">
        <title>The complete chromosome 1 of Sphaerobacter thermophilus DSM 20745.</title>
        <authorList>
            <person name="Lucas S."/>
            <person name="Copeland A."/>
            <person name="Lapidus A."/>
            <person name="Glavina del Rio T."/>
            <person name="Dalin E."/>
            <person name="Tice H."/>
            <person name="Bruce D."/>
            <person name="Goodwin L."/>
            <person name="Pitluck S."/>
            <person name="Kyrpides N."/>
            <person name="Mavromatis K."/>
            <person name="Ivanova N."/>
            <person name="Mikhailova N."/>
            <person name="LaButti K.M."/>
            <person name="Clum A."/>
            <person name="Sun H.I."/>
            <person name="Brettin T."/>
            <person name="Detter J.C."/>
            <person name="Han C."/>
            <person name="Larimer F."/>
            <person name="Land M."/>
            <person name="Hauser L."/>
            <person name="Markowitz V."/>
            <person name="Cheng J.F."/>
            <person name="Hugenholtz P."/>
            <person name="Woyke T."/>
            <person name="Wu D."/>
            <person name="Steenblock K."/>
            <person name="Schneider S."/>
            <person name="Pukall R."/>
            <person name="Goeker M."/>
            <person name="Klenk H.P."/>
            <person name="Eisen J.A."/>
        </authorList>
    </citation>
    <scope>NUCLEOTIDE SEQUENCE [LARGE SCALE GENOMIC DNA]</scope>
    <source>
        <strain evidence="8">ATCC 49802 / DSM 20745 / S 6022</strain>
    </source>
</reference>
<dbReference type="Pfam" id="PF13328">
    <property type="entry name" value="HD_4"/>
    <property type="match status" value="1"/>
</dbReference>
<feature type="domain" description="HD" evidence="5">
    <location>
        <begin position="72"/>
        <end position="178"/>
    </location>
</feature>
<dbReference type="Pfam" id="PF19296">
    <property type="entry name" value="RelA_AH_RIS"/>
    <property type="match status" value="1"/>
</dbReference>
<feature type="region of interest" description="Disordered" evidence="3">
    <location>
        <begin position="1"/>
        <end position="26"/>
    </location>
</feature>
<dbReference type="InterPro" id="IPR003607">
    <property type="entry name" value="HD/PDEase_dom"/>
</dbReference>
<dbReference type="SMART" id="SM00471">
    <property type="entry name" value="HDc"/>
    <property type="match status" value="1"/>
</dbReference>
<keyword evidence="7" id="KW-0808">Transferase</keyword>
<feature type="domain" description="ACT" evidence="4">
    <location>
        <begin position="668"/>
        <end position="742"/>
    </location>
</feature>
<keyword evidence="8" id="KW-1185">Reference proteome</keyword>
<dbReference type="Gene3D" id="3.10.20.30">
    <property type="match status" value="1"/>
</dbReference>
<dbReference type="Gene3D" id="3.30.70.260">
    <property type="match status" value="1"/>
</dbReference>
<dbReference type="GO" id="GO:0015969">
    <property type="term" value="P:guanosine tetraphosphate metabolic process"/>
    <property type="evidence" value="ECO:0007669"/>
    <property type="project" value="InterPro"/>
</dbReference>
<protein>
    <submittedName>
        <fullName evidence="7">(P)ppGpp synthetase I, SpoT/RelA</fullName>
        <ecNumber evidence="7">2.7.6.5</ecNumber>
    </submittedName>
</protein>
<comment type="pathway">
    <text evidence="1">Purine metabolism.</text>
</comment>
<dbReference type="Pfam" id="PF13291">
    <property type="entry name" value="ACT_4"/>
    <property type="match status" value="1"/>
</dbReference>
<dbReference type="EC" id="2.7.6.5" evidence="7"/>
<dbReference type="CDD" id="cd01668">
    <property type="entry name" value="TGS_RSH"/>
    <property type="match status" value="1"/>
</dbReference>
<dbReference type="SUPFAM" id="SSF81271">
    <property type="entry name" value="TGS-like"/>
    <property type="match status" value="1"/>
</dbReference>
<evidence type="ECO:0000259" key="5">
    <source>
        <dbReference type="PROSITE" id="PS51831"/>
    </source>
</evidence>
<dbReference type="EMBL" id="CP001823">
    <property type="protein sequence ID" value="ACZ38171.1"/>
    <property type="molecule type" value="Genomic_DNA"/>
</dbReference>
<dbReference type="FunFam" id="3.10.20.30:FF:000002">
    <property type="entry name" value="GTP pyrophosphokinase (RelA/SpoT)"/>
    <property type="match status" value="1"/>
</dbReference>
<dbReference type="GO" id="GO:0005886">
    <property type="term" value="C:plasma membrane"/>
    <property type="evidence" value="ECO:0007669"/>
    <property type="project" value="TreeGrafter"/>
</dbReference>
<evidence type="ECO:0000256" key="3">
    <source>
        <dbReference type="SAM" id="MobiDB-lite"/>
    </source>
</evidence>
<dbReference type="eggNOG" id="COG0317">
    <property type="taxonomic scope" value="Bacteria"/>
</dbReference>
<dbReference type="SUPFAM" id="SSF109604">
    <property type="entry name" value="HD-domain/PDEase-like"/>
    <property type="match status" value="1"/>
</dbReference>
<dbReference type="InterPro" id="IPR012675">
    <property type="entry name" value="Beta-grasp_dom_sf"/>
</dbReference>
<dbReference type="Pfam" id="PF04607">
    <property type="entry name" value="RelA_SpoT"/>
    <property type="match status" value="1"/>
</dbReference>
<gene>
    <name evidence="7" type="ordered locus">Sthe_0734</name>
</gene>
<feature type="domain" description="TGS" evidence="6">
    <location>
        <begin position="419"/>
        <end position="480"/>
    </location>
</feature>
<dbReference type="InterPro" id="IPR007685">
    <property type="entry name" value="RelA_SpoT"/>
</dbReference>
<evidence type="ECO:0000259" key="6">
    <source>
        <dbReference type="PROSITE" id="PS51880"/>
    </source>
</evidence>
<evidence type="ECO:0000256" key="1">
    <source>
        <dbReference type="ARBA" id="ARBA00025704"/>
    </source>
</evidence>
<reference evidence="7 8" key="2">
    <citation type="journal article" date="2010" name="Stand. Genomic Sci.">
        <title>Complete genome sequence of Desulfohalobium retbaense type strain (HR(100)).</title>
        <authorList>
            <person name="Spring S."/>
            <person name="Nolan M."/>
            <person name="Lapidus A."/>
            <person name="Glavina Del Rio T."/>
            <person name="Copeland A."/>
            <person name="Tice H."/>
            <person name="Cheng J.F."/>
            <person name="Lucas S."/>
            <person name="Land M."/>
            <person name="Chen F."/>
            <person name="Bruce D."/>
            <person name="Goodwin L."/>
            <person name="Pitluck S."/>
            <person name="Ivanova N."/>
            <person name="Mavromatis K."/>
            <person name="Mikhailova N."/>
            <person name="Pati A."/>
            <person name="Chen A."/>
            <person name="Palaniappan K."/>
            <person name="Hauser L."/>
            <person name="Chang Y.J."/>
            <person name="Jeffries C.D."/>
            <person name="Munk C."/>
            <person name="Kiss H."/>
            <person name="Chain P."/>
            <person name="Han C."/>
            <person name="Brettin T."/>
            <person name="Detter J.C."/>
            <person name="Schuler E."/>
            <person name="Goker M."/>
            <person name="Rohde M."/>
            <person name="Bristow J."/>
            <person name="Eisen J.A."/>
            <person name="Markowitz V."/>
            <person name="Hugenholtz P."/>
            <person name="Kyrpides N.C."/>
            <person name="Klenk H.P."/>
        </authorList>
    </citation>
    <scope>NUCLEOTIDE SEQUENCE [LARGE SCALE GENOMIC DNA]</scope>
    <source>
        <strain evidence="8">ATCC 49802 / DSM 20745 / S 6022</strain>
    </source>
</reference>
<dbReference type="Gene3D" id="1.10.3210.10">
    <property type="entry name" value="Hypothetical protein af1432"/>
    <property type="match status" value="1"/>
</dbReference>
<dbReference type="InterPro" id="IPR043519">
    <property type="entry name" value="NT_sf"/>
</dbReference>
<evidence type="ECO:0000259" key="4">
    <source>
        <dbReference type="PROSITE" id="PS51671"/>
    </source>
</evidence>
<dbReference type="FunFam" id="1.10.3210.10:FF:000001">
    <property type="entry name" value="GTP pyrophosphokinase RelA"/>
    <property type="match status" value="1"/>
</dbReference>
<dbReference type="NCBIfam" id="TIGR00691">
    <property type="entry name" value="spoT_relA"/>
    <property type="match status" value="1"/>
</dbReference>
<organism evidence="7 8">
    <name type="scientific">Sphaerobacter thermophilus (strain ATCC 49802 / DSM 20745 / KCCM 41009 / NCIMB 13125 / S 6022)</name>
    <dbReference type="NCBI Taxonomy" id="479434"/>
    <lineage>
        <taxon>Bacteria</taxon>
        <taxon>Pseudomonadati</taxon>
        <taxon>Thermomicrobiota</taxon>
        <taxon>Thermomicrobia</taxon>
        <taxon>Sphaerobacterales</taxon>
        <taxon>Sphaerobacterineae</taxon>
        <taxon>Sphaerobacteraceae</taxon>
        <taxon>Sphaerobacter</taxon>
    </lineage>
</organism>
<dbReference type="HOGENOM" id="CLU_012300_3_0_0"/>
<dbReference type="GO" id="GO:0015949">
    <property type="term" value="P:nucleobase-containing small molecule interconversion"/>
    <property type="evidence" value="ECO:0007669"/>
    <property type="project" value="UniProtKB-ARBA"/>
</dbReference>
<dbReference type="InterPro" id="IPR004811">
    <property type="entry name" value="RelA/Spo_fam"/>
</dbReference>
<dbReference type="InterPro" id="IPR045600">
    <property type="entry name" value="RelA/SpoT_AH_RIS"/>
</dbReference>
<dbReference type="SMART" id="SM00954">
    <property type="entry name" value="RelA_SpoT"/>
    <property type="match status" value="1"/>
</dbReference>
<dbReference type="InterPro" id="IPR045865">
    <property type="entry name" value="ACT-like_dom_sf"/>
</dbReference>
<dbReference type="Pfam" id="PF02824">
    <property type="entry name" value="TGS"/>
    <property type="match status" value="1"/>
</dbReference>
<dbReference type="SUPFAM" id="SSF81301">
    <property type="entry name" value="Nucleotidyltransferase"/>
    <property type="match status" value="1"/>
</dbReference>
<dbReference type="PROSITE" id="PS51671">
    <property type="entry name" value="ACT"/>
    <property type="match status" value="1"/>
</dbReference>
<dbReference type="PANTHER" id="PTHR21262:SF31">
    <property type="entry name" value="GTP PYROPHOSPHOKINASE"/>
    <property type="match status" value="1"/>
</dbReference>
<dbReference type="Proteomes" id="UP000002027">
    <property type="component" value="Chromosome 1"/>
</dbReference>
<evidence type="ECO:0000256" key="2">
    <source>
        <dbReference type="RuleBase" id="RU003847"/>
    </source>
</evidence>
<dbReference type="Gene3D" id="3.30.460.10">
    <property type="entry name" value="Beta Polymerase, domain 2"/>
    <property type="match status" value="1"/>
</dbReference>
<dbReference type="FunCoup" id="D1C1Q4">
    <property type="interactions" value="487"/>
</dbReference>
<dbReference type="InterPro" id="IPR006674">
    <property type="entry name" value="HD_domain"/>
</dbReference>
<comment type="function">
    <text evidence="2">In eubacteria ppGpp (guanosine 3'-diphosphate 5'-diphosphate) is a mediator of the stringent response that coordinates a variety of cellular activities in response to changes in nutritional abundance.</text>
</comment>
<dbReference type="FunFam" id="3.30.460.10:FF:000001">
    <property type="entry name" value="GTP pyrophosphokinase RelA"/>
    <property type="match status" value="1"/>
</dbReference>
<dbReference type="SUPFAM" id="SSF55021">
    <property type="entry name" value="ACT-like"/>
    <property type="match status" value="1"/>
</dbReference>
<dbReference type="GO" id="GO:0008728">
    <property type="term" value="F:GTP diphosphokinase activity"/>
    <property type="evidence" value="ECO:0007669"/>
    <property type="project" value="UniProtKB-EC"/>
</dbReference>
<evidence type="ECO:0000313" key="7">
    <source>
        <dbReference type="EMBL" id="ACZ38171.1"/>
    </source>
</evidence>
<dbReference type="CDD" id="cd04876">
    <property type="entry name" value="ACT_RelA-SpoT"/>
    <property type="match status" value="1"/>
</dbReference>
<evidence type="ECO:0000313" key="8">
    <source>
        <dbReference type="Proteomes" id="UP000002027"/>
    </source>
</evidence>
<dbReference type="AlphaFoldDB" id="D1C1Q4"/>
<sequence length="748" mass="84859">MSAPQIDDRSEREAAVASPHPSEAGERVATWADLEQVIRERMPGMDLTLVRKAYEFADQAHAGKLRRSGDPYISHPLAVAIILAEMQLDQETLCAALLHDVIEDTDTSVEELTTIFGERIARLVDGVTKLGRIRWATEEDSVTREKERQAESLRKMFLAMVDDVRVVLIKLADRLHNMRTLEHMPRAKQLRSAQETMEIYAPLANRLGIWQLKSELEDLALRYLDPQTYFSIKRALDRRGTDRERYLQRVINDLTKALAEAGIRAEISAREKHITSIARKMERKGRSFDEIYDVLGVRVIVDEKKDCYGALGVIHTMWHPIPGEFDDYIATPKESMYQSIHTAVLGPDGHPLEIQIRTAEMHHVAEYGIAAHWRYKEGARPDPNVEAKIAWLRQLMDWRDEVVDAQEFVESLKSDVFQEMIYVFTPKGDIIELPAGATPVDFAYRIHTEVGHQCVGAKVNNQLVPLNYRLQNGQVVQIMTSKTKVGPSRDWLMSSSGYITTASAREKVRQWFRRQEREENIAQGREILDRELRRLGIDAKLEDIAKQFPRYQKVEDFLAAIGYGAITPQQIASRLAEHAEPQVLTHSSKASAQPALPGLRVQGVGDLYTRLAACCKPVYGDPIIGYVTRGRGITVHRTDCHNVAHVDEPGRLVQVSWGNDQRQTYPVNVRLEAWDRVGLLRDITTLVAEEKVNMLSVLTGVNDDRTVTVLMTLEVESVQQLSRVLQKLETIRDVYDVRREAAPGPRPA</sequence>
<dbReference type="InterPro" id="IPR012676">
    <property type="entry name" value="TGS-like"/>
</dbReference>
<dbReference type="InterPro" id="IPR002912">
    <property type="entry name" value="ACT_dom"/>
</dbReference>
<dbReference type="InterPro" id="IPR004095">
    <property type="entry name" value="TGS"/>
</dbReference>
<accession>D1C1Q4</accession>
<dbReference type="CDD" id="cd00077">
    <property type="entry name" value="HDc"/>
    <property type="match status" value="1"/>
</dbReference>
<dbReference type="PROSITE" id="PS51831">
    <property type="entry name" value="HD"/>
    <property type="match status" value="1"/>
</dbReference>